<dbReference type="PANTHER" id="PTHR37305">
    <property type="entry name" value="INTEGRAL MEMBRANE PROTEIN-RELATED"/>
    <property type="match status" value="1"/>
</dbReference>
<keyword evidence="1" id="KW-1133">Transmembrane helix</keyword>
<evidence type="ECO:0000313" key="3">
    <source>
        <dbReference type="Proteomes" id="UP000186795"/>
    </source>
</evidence>
<name>A0A1N7NV56_9BACL</name>
<feature type="transmembrane region" description="Helical" evidence="1">
    <location>
        <begin position="154"/>
        <end position="175"/>
    </location>
</feature>
<sequence>MIRIIRSEWQRMWARKKTKVLLFGYLGLLLLMCRFLSAFKVSFYDPAHDVSLNSLNTAPFLFRELSFFLVFILVPLLAVDSFNGETRSGALRMVLIRPLARWRILAAKWALQAIVLAGLLAVTMWTGVLFGMWVMPDVATTSFYKTETFGFTGAMGYIIQYYSLGLLILMTVSGAAQLISLWMPNAVFSYAGVIAFLIGGIYVSPRMEFLLMGSDSIFKQLAPSPEADFIGLALGIVTISLAFSFLVWTRRDFKG</sequence>
<evidence type="ECO:0008006" key="4">
    <source>
        <dbReference type="Google" id="ProtNLM"/>
    </source>
</evidence>
<dbReference type="EMBL" id="FTOD01000010">
    <property type="protein sequence ID" value="SIT02168.1"/>
    <property type="molecule type" value="Genomic_DNA"/>
</dbReference>
<feature type="transmembrane region" description="Helical" evidence="1">
    <location>
        <begin position="109"/>
        <end position="134"/>
    </location>
</feature>
<evidence type="ECO:0000256" key="1">
    <source>
        <dbReference type="SAM" id="Phobius"/>
    </source>
</evidence>
<proteinExistence type="predicted"/>
<reference evidence="3" key="1">
    <citation type="submission" date="2017-01" db="EMBL/GenBank/DDBJ databases">
        <authorList>
            <person name="Varghese N."/>
            <person name="Submissions S."/>
        </authorList>
    </citation>
    <scope>NUCLEOTIDE SEQUENCE [LARGE SCALE GENOMIC DNA]</scope>
    <source>
        <strain evidence="3">DSM 45196</strain>
    </source>
</reference>
<organism evidence="2 3">
    <name type="scientific">Kroppenstedtia eburnea</name>
    <dbReference type="NCBI Taxonomy" id="714067"/>
    <lineage>
        <taxon>Bacteria</taxon>
        <taxon>Bacillati</taxon>
        <taxon>Bacillota</taxon>
        <taxon>Bacilli</taxon>
        <taxon>Bacillales</taxon>
        <taxon>Thermoactinomycetaceae</taxon>
        <taxon>Kroppenstedtia</taxon>
    </lineage>
</organism>
<dbReference type="GO" id="GO:0140359">
    <property type="term" value="F:ABC-type transporter activity"/>
    <property type="evidence" value="ECO:0007669"/>
    <property type="project" value="InterPro"/>
</dbReference>
<feature type="transmembrane region" description="Helical" evidence="1">
    <location>
        <begin position="187"/>
        <end position="204"/>
    </location>
</feature>
<dbReference type="PANTHER" id="PTHR37305:SF1">
    <property type="entry name" value="MEMBRANE PROTEIN"/>
    <property type="match status" value="1"/>
</dbReference>
<feature type="transmembrane region" description="Helical" evidence="1">
    <location>
        <begin position="20"/>
        <end position="40"/>
    </location>
</feature>
<keyword evidence="1" id="KW-0472">Membrane</keyword>
<feature type="transmembrane region" description="Helical" evidence="1">
    <location>
        <begin position="229"/>
        <end position="248"/>
    </location>
</feature>
<feature type="transmembrane region" description="Helical" evidence="1">
    <location>
        <begin position="60"/>
        <end position="79"/>
    </location>
</feature>
<keyword evidence="3" id="KW-1185">Reference proteome</keyword>
<dbReference type="AlphaFoldDB" id="A0A1N7NV56"/>
<accession>A0A1N7NV56</accession>
<dbReference type="Pfam" id="PF12679">
    <property type="entry name" value="ABC2_membrane_2"/>
    <property type="match status" value="1"/>
</dbReference>
<evidence type="ECO:0000313" key="2">
    <source>
        <dbReference type="EMBL" id="SIT02168.1"/>
    </source>
</evidence>
<protein>
    <recommendedName>
        <fullName evidence="4">ABC-2 type transport system permease protein</fullName>
    </recommendedName>
</protein>
<gene>
    <name evidence="2" type="ORF">SAMN05421790_11064</name>
</gene>
<dbReference type="OrthoDB" id="2943698at2"/>
<dbReference type="RefSeq" id="WP_076525858.1">
    <property type="nucleotide sequence ID" value="NZ_CP048103.1"/>
</dbReference>
<keyword evidence="1" id="KW-0812">Transmembrane</keyword>
<dbReference type="GO" id="GO:0005886">
    <property type="term" value="C:plasma membrane"/>
    <property type="evidence" value="ECO:0007669"/>
    <property type="project" value="UniProtKB-SubCell"/>
</dbReference>
<dbReference type="Proteomes" id="UP000186795">
    <property type="component" value="Unassembled WGS sequence"/>
</dbReference>